<dbReference type="Proteomes" id="UP001596317">
    <property type="component" value="Unassembled WGS sequence"/>
</dbReference>
<accession>A0ABW1ZQ84</accession>
<reference evidence="6" key="1">
    <citation type="journal article" date="2019" name="Int. J. Syst. Evol. Microbiol.">
        <title>The Global Catalogue of Microorganisms (GCM) 10K type strain sequencing project: providing services to taxonomists for standard genome sequencing and annotation.</title>
        <authorList>
            <consortium name="The Broad Institute Genomics Platform"/>
            <consortium name="The Broad Institute Genome Sequencing Center for Infectious Disease"/>
            <person name="Wu L."/>
            <person name="Ma J."/>
        </authorList>
    </citation>
    <scope>NUCLEOTIDE SEQUENCE [LARGE SCALE GENOMIC DNA]</scope>
    <source>
        <strain evidence="6">CCUG 63830</strain>
    </source>
</reference>
<dbReference type="Pfam" id="PF01812">
    <property type="entry name" value="5-FTHF_cyc-lig"/>
    <property type="match status" value="1"/>
</dbReference>
<evidence type="ECO:0000256" key="1">
    <source>
        <dbReference type="ARBA" id="ARBA00010638"/>
    </source>
</evidence>
<keyword evidence="3" id="KW-0067">ATP-binding</keyword>
<keyword evidence="6" id="KW-1185">Reference proteome</keyword>
<dbReference type="PANTHER" id="PTHR23407:SF1">
    <property type="entry name" value="5-FORMYLTETRAHYDROFOLATE CYCLO-LIGASE"/>
    <property type="match status" value="1"/>
</dbReference>
<protein>
    <submittedName>
        <fullName evidence="5">5-formyltetrahydrofolate cyclo-ligase</fullName>
    </submittedName>
</protein>
<proteinExistence type="inferred from homology"/>
<comment type="caution">
    <text evidence="5">The sequence shown here is derived from an EMBL/GenBank/DDBJ whole genome shotgun (WGS) entry which is preliminary data.</text>
</comment>
<evidence type="ECO:0000256" key="2">
    <source>
        <dbReference type="ARBA" id="ARBA00022741"/>
    </source>
</evidence>
<comment type="similarity">
    <text evidence="1">Belongs to the 5-formyltetrahydrofolate cyclo-ligase family.</text>
</comment>
<dbReference type="EMBL" id="JBHSWB010000001">
    <property type="protein sequence ID" value="MFC6661930.1"/>
    <property type="molecule type" value="Genomic_DNA"/>
</dbReference>
<dbReference type="InterPro" id="IPR024185">
    <property type="entry name" value="FTHF_cligase-like_sf"/>
</dbReference>
<dbReference type="Gene3D" id="3.40.50.10420">
    <property type="entry name" value="NagB/RpiA/CoA transferase-like"/>
    <property type="match status" value="1"/>
</dbReference>
<evidence type="ECO:0000256" key="3">
    <source>
        <dbReference type="ARBA" id="ARBA00022840"/>
    </source>
</evidence>
<feature type="region of interest" description="Disordered" evidence="4">
    <location>
        <begin position="1"/>
        <end position="23"/>
    </location>
</feature>
<dbReference type="RefSeq" id="WP_380058295.1">
    <property type="nucleotide sequence ID" value="NZ_JBHSWB010000001.1"/>
</dbReference>
<dbReference type="PANTHER" id="PTHR23407">
    <property type="entry name" value="ATPASE INHIBITOR/5-FORMYLTETRAHYDROFOLATE CYCLO-LIGASE"/>
    <property type="match status" value="1"/>
</dbReference>
<evidence type="ECO:0000313" key="6">
    <source>
        <dbReference type="Proteomes" id="UP001596317"/>
    </source>
</evidence>
<evidence type="ECO:0000313" key="5">
    <source>
        <dbReference type="EMBL" id="MFC6661930.1"/>
    </source>
</evidence>
<sequence>MTLHPWHTATEPSRFGALQPPADAPQVPLDTVDAALLPALAYDRAGVRLGYGGGFYDRLLPGFAGLTVGVIPAALLVPALPRDPHDCPVAWLATEDGVQPAGRGRA</sequence>
<dbReference type="InterPro" id="IPR037171">
    <property type="entry name" value="NagB/RpiA_transferase-like"/>
</dbReference>
<evidence type="ECO:0000256" key="4">
    <source>
        <dbReference type="SAM" id="MobiDB-lite"/>
    </source>
</evidence>
<keyword evidence="2" id="KW-0547">Nucleotide-binding</keyword>
<dbReference type="InterPro" id="IPR002698">
    <property type="entry name" value="FTHF_cligase"/>
</dbReference>
<name>A0ABW1ZQ84_9DEIO</name>
<organism evidence="5 6">
    <name type="scientific">Deinococcus multiflagellatus</name>
    <dbReference type="NCBI Taxonomy" id="1656887"/>
    <lineage>
        <taxon>Bacteria</taxon>
        <taxon>Thermotogati</taxon>
        <taxon>Deinococcota</taxon>
        <taxon>Deinococci</taxon>
        <taxon>Deinococcales</taxon>
        <taxon>Deinococcaceae</taxon>
        <taxon>Deinococcus</taxon>
    </lineage>
</organism>
<dbReference type="SUPFAM" id="SSF100950">
    <property type="entry name" value="NagB/RpiA/CoA transferase-like"/>
    <property type="match status" value="1"/>
</dbReference>
<gene>
    <name evidence="5" type="ORF">ACFP90_17565</name>
</gene>